<feature type="signal peptide" evidence="2">
    <location>
        <begin position="1"/>
        <end position="18"/>
    </location>
</feature>
<reference evidence="4 5" key="1">
    <citation type="submission" date="2014-11" db="EMBL/GenBank/DDBJ databases">
        <title>Genome sequence of Flavihumibacter solisilvae 3-3.</title>
        <authorList>
            <person name="Zhou G."/>
            <person name="Li M."/>
            <person name="Wang G."/>
        </authorList>
    </citation>
    <scope>NUCLEOTIDE SEQUENCE [LARGE SCALE GENOMIC DNA]</scope>
    <source>
        <strain evidence="4 5">3-3</strain>
    </source>
</reference>
<dbReference type="InterPro" id="IPR015197">
    <property type="entry name" value="PngaseF_C"/>
</dbReference>
<sequence length="640" mass="71878">MKQLIVLVLILASHQIFAADTLHVISHKAITVTTEPSSGTKSFTSWVVFPSKDEKLRKINLNITFGCPDGMRCADWDYLDHIYIRRKGGVNGPALNYEIGRMLTPYGGAFGKTWSFKWQADITDFSMLLRDSVEIEYIHTGYEPNNDRGWKVTVDFELVKGKPVLEPVAIHQVYNKVFAYGDGSKPFEDSLKAFSFTAGKKSQHARIFIYQTGHGMDANGCGEFCSRYREVWYNGRMIDKRDIWKKCGDNPLYPQAGTWVIDRAYWCPGELNQPDIYDVPVKGGSQNVVDINMQPYITDKPSANELITAYIVEYSSPLQTNDVAIEDIFAPTDKQVHGRKNPASINPTIVIRNNGSKPLTKVDIRYGTIGFAEKQFTWRGNLAFNGKAVVTLPGAVEGKTGQNTFRVTLLSPGGRKDAVMDDNSMSTVFTRVPVHGKALVLNLRTNNQPEHNDYYIRNAEGKVVYERKPGTLKANTDYRDTLLLQPGAYELLLTDTAGDGLEFWFNNKGGRGICRLLDDKGNLLKNFESDFGNFIHYGFEVNADSTLHTSPASLPAVGVYPTRSAGKTTLDYFGNKAGKVVVKIVTDPGDTVVEEHVYNDLKEAVFNYDMSYRPPQRYYVKVYVGGELVFNKRLRIEAKR</sequence>
<organism evidence="4 5">
    <name type="scientific">Flavihumibacter solisilvae</name>
    <dbReference type="NCBI Taxonomy" id="1349421"/>
    <lineage>
        <taxon>Bacteria</taxon>
        <taxon>Pseudomonadati</taxon>
        <taxon>Bacteroidota</taxon>
        <taxon>Chitinophagia</taxon>
        <taxon>Chitinophagales</taxon>
        <taxon>Chitinophagaceae</taxon>
        <taxon>Flavihumibacter</taxon>
    </lineage>
</organism>
<dbReference type="RefSeq" id="WP_039137408.1">
    <property type="nucleotide sequence ID" value="NZ_JSVC01000004.1"/>
</dbReference>
<name>A0A0C1LK80_9BACT</name>
<keyword evidence="1" id="KW-1015">Disulfide bond</keyword>
<evidence type="ECO:0000313" key="4">
    <source>
        <dbReference type="EMBL" id="KIC95783.1"/>
    </source>
</evidence>
<dbReference type="Gene3D" id="2.60.120.230">
    <property type="match status" value="2"/>
</dbReference>
<feature type="chain" id="PRO_5002135509" evidence="2">
    <location>
        <begin position="19"/>
        <end position="640"/>
    </location>
</feature>
<dbReference type="AlphaFoldDB" id="A0A0C1LK80"/>
<dbReference type="InterPro" id="IPR053251">
    <property type="entry name" value="N-glycanase"/>
</dbReference>
<keyword evidence="4" id="KW-0326">Glycosidase</keyword>
<dbReference type="GO" id="GO:0016715">
    <property type="term" value="F:oxidoreductase activity, acting on paired donors, with incorporation or reduction of molecular oxygen, reduced ascorbate as one donor, and incorporation of one atom of oxygen"/>
    <property type="evidence" value="ECO:0007669"/>
    <property type="project" value="InterPro"/>
</dbReference>
<feature type="domain" description="Peptide-N-glycosidase F C-terminal" evidence="3">
    <location>
        <begin position="189"/>
        <end position="293"/>
    </location>
</feature>
<protein>
    <submittedName>
        <fullName evidence="4">Peptide-N-glycosidase</fullName>
    </submittedName>
</protein>
<keyword evidence="5" id="KW-1185">Reference proteome</keyword>
<evidence type="ECO:0000256" key="1">
    <source>
        <dbReference type="ARBA" id="ARBA00023157"/>
    </source>
</evidence>
<dbReference type="STRING" id="1349421.OI18_03855"/>
<accession>A0A0C1LK80</accession>
<dbReference type="SUPFAM" id="SSF49742">
    <property type="entry name" value="PHM/PNGase F"/>
    <property type="match status" value="2"/>
</dbReference>
<evidence type="ECO:0000259" key="3">
    <source>
        <dbReference type="Pfam" id="PF09113"/>
    </source>
</evidence>
<comment type="caution">
    <text evidence="4">The sequence shown here is derived from an EMBL/GenBank/DDBJ whole genome shotgun (WGS) entry which is preliminary data.</text>
</comment>
<keyword evidence="4" id="KW-0378">Hydrolase</keyword>
<dbReference type="Pfam" id="PF09113">
    <property type="entry name" value="N-glycanase_C"/>
    <property type="match status" value="1"/>
</dbReference>
<gene>
    <name evidence="4" type="ORF">OI18_03855</name>
</gene>
<dbReference type="GO" id="GO:0016798">
    <property type="term" value="F:hydrolase activity, acting on glycosyl bonds"/>
    <property type="evidence" value="ECO:0007669"/>
    <property type="project" value="UniProtKB-KW"/>
</dbReference>
<dbReference type="PANTHER" id="PTHR39319">
    <property type="entry name" value="SI:DKEY-256H2.1"/>
    <property type="match status" value="1"/>
</dbReference>
<dbReference type="InterPro" id="IPR008977">
    <property type="entry name" value="PHM/PNGase_F_dom_sf"/>
</dbReference>
<keyword evidence="2" id="KW-0732">Signal</keyword>
<dbReference type="OrthoDB" id="6281169at2"/>
<proteinExistence type="predicted"/>
<dbReference type="Proteomes" id="UP000031408">
    <property type="component" value="Unassembled WGS sequence"/>
</dbReference>
<dbReference type="InterPro" id="IPR014784">
    <property type="entry name" value="Cu2_ascorb_mOase-like_C"/>
</dbReference>
<evidence type="ECO:0000313" key="5">
    <source>
        <dbReference type="Proteomes" id="UP000031408"/>
    </source>
</evidence>
<dbReference type="PANTHER" id="PTHR39319:SF1">
    <property type="entry name" value="SI:DKEY-256H2.1"/>
    <property type="match status" value="1"/>
</dbReference>
<dbReference type="EMBL" id="JSVC01000004">
    <property type="protein sequence ID" value="KIC95783.1"/>
    <property type="molecule type" value="Genomic_DNA"/>
</dbReference>
<evidence type="ECO:0000256" key="2">
    <source>
        <dbReference type="SAM" id="SignalP"/>
    </source>
</evidence>